<protein>
    <submittedName>
        <fullName evidence="1">Uncharacterized protein</fullName>
    </submittedName>
</protein>
<proteinExistence type="predicted"/>
<comment type="caution">
    <text evidence="1">The sequence shown here is derived from an EMBL/GenBank/DDBJ whole genome shotgun (WGS) entry which is preliminary data.</text>
</comment>
<evidence type="ECO:0000313" key="1">
    <source>
        <dbReference type="EMBL" id="GJS77099.1"/>
    </source>
</evidence>
<dbReference type="SUPFAM" id="SSF57959">
    <property type="entry name" value="Leucine zipper domain"/>
    <property type="match status" value="1"/>
</dbReference>
<dbReference type="InterPro" id="IPR046347">
    <property type="entry name" value="bZIP_sf"/>
</dbReference>
<reference evidence="1" key="1">
    <citation type="journal article" date="2022" name="Int. J. Mol. Sci.">
        <title>Draft Genome of Tanacetum Coccineum: Genomic Comparison of Closely Related Tanacetum-Family Plants.</title>
        <authorList>
            <person name="Yamashiro T."/>
            <person name="Shiraishi A."/>
            <person name="Nakayama K."/>
            <person name="Satake H."/>
        </authorList>
    </citation>
    <scope>NUCLEOTIDE SEQUENCE</scope>
</reference>
<name>A0ABQ4YH36_9ASTR</name>
<dbReference type="EMBL" id="BQNB010010423">
    <property type="protein sequence ID" value="GJS77099.1"/>
    <property type="molecule type" value="Genomic_DNA"/>
</dbReference>
<dbReference type="Gene3D" id="1.20.5.170">
    <property type="match status" value="1"/>
</dbReference>
<evidence type="ECO:0000313" key="2">
    <source>
        <dbReference type="Proteomes" id="UP001151760"/>
    </source>
</evidence>
<gene>
    <name evidence="1" type="ORF">Tco_0726980</name>
</gene>
<keyword evidence="2" id="KW-1185">Reference proteome</keyword>
<accession>A0ABQ4YH36</accession>
<dbReference type="PANTHER" id="PTHR46835">
    <property type="entry name" value="BASIC-LEUCINE ZIPPER (BZIP) TRANSCRIPTION FACTOR FAMILY PROTEIN-RELATED"/>
    <property type="match status" value="1"/>
</dbReference>
<sequence length="219" mass="25311">MQQLNFVFLSLIQSSKTGFYEKSRALFIYCEYQTYAKNPSPVQYVVDSCRTGKIVEDDRVSTMRKKVWNESIPYLALLTLETEDGATKTKEFWRIDNRSAQRSRVRKLQYISELERNVNSLQKVSNRWVTLVDLRLGTEFVASEMFRIIEAAVAGILRAFESLEAEDLSNGVKVRQSQKYNSAQQSTVIRLFRRMALGSQNYSADCFTQSSATPYSNEW</sequence>
<dbReference type="CDD" id="cd14703">
    <property type="entry name" value="bZIP_plant_RF2"/>
    <property type="match status" value="1"/>
</dbReference>
<reference evidence="1" key="2">
    <citation type="submission" date="2022-01" db="EMBL/GenBank/DDBJ databases">
        <authorList>
            <person name="Yamashiro T."/>
            <person name="Shiraishi A."/>
            <person name="Satake H."/>
            <person name="Nakayama K."/>
        </authorList>
    </citation>
    <scope>NUCLEOTIDE SEQUENCE</scope>
</reference>
<dbReference type="InterPro" id="IPR044759">
    <property type="entry name" value="bZIP_RF2"/>
</dbReference>
<dbReference type="Proteomes" id="UP001151760">
    <property type="component" value="Unassembled WGS sequence"/>
</dbReference>
<organism evidence="1 2">
    <name type="scientific">Tanacetum coccineum</name>
    <dbReference type="NCBI Taxonomy" id="301880"/>
    <lineage>
        <taxon>Eukaryota</taxon>
        <taxon>Viridiplantae</taxon>
        <taxon>Streptophyta</taxon>
        <taxon>Embryophyta</taxon>
        <taxon>Tracheophyta</taxon>
        <taxon>Spermatophyta</taxon>
        <taxon>Magnoliopsida</taxon>
        <taxon>eudicotyledons</taxon>
        <taxon>Gunneridae</taxon>
        <taxon>Pentapetalae</taxon>
        <taxon>asterids</taxon>
        <taxon>campanulids</taxon>
        <taxon>Asterales</taxon>
        <taxon>Asteraceae</taxon>
        <taxon>Asteroideae</taxon>
        <taxon>Anthemideae</taxon>
        <taxon>Anthemidinae</taxon>
        <taxon>Tanacetum</taxon>
    </lineage>
</organism>
<dbReference type="InterPro" id="IPR044797">
    <property type="entry name" value="At4g06598-like"/>
</dbReference>